<dbReference type="AlphaFoldDB" id="A0A840Y196"/>
<feature type="domain" description="Solute-binding protein family 5" evidence="6">
    <location>
        <begin position="83"/>
        <end position="452"/>
    </location>
</feature>
<comment type="caution">
    <text evidence="7">The sequence shown here is derived from an EMBL/GenBank/DDBJ whole genome shotgun (WGS) entry which is preliminary data.</text>
</comment>
<evidence type="ECO:0000256" key="1">
    <source>
        <dbReference type="ARBA" id="ARBA00004418"/>
    </source>
</evidence>
<keyword evidence="8" id="KW-1185">Reference proteome</keyword>
<dbReference type="GO" id="GO:0015833">
    <property type="term" value="P:peptide transport"/>
    <property type="evidence" value="ECO:0007669"/>
    <property type="project" value="TreeGrafter"/>
</dbReference>
<dbReference type="RefSeq" id="WP_312861982.1">
    <property type="nucleotide sequence ID" value="NZ_JACIJD010000010.1"/>
</dbReference>
<dbReference type="InterPro" id="IPR000914">
    <property type="entry name" value="SBP_5_dom"/>
</dbReference>
<dbReference type="Pfam" id="PF00496">
    <property type="entry name" value="SBP_bac_5"/>
    <property type="match status" value="1"/>
</dbReference>
<name>A0A840Y196_9PROT</name>
<dbReference type="GO" id="GO:0030288">
    <property type="term" value="C:outer membrane-bounded periplasmic space"/>
    <property type="evidence" value="ECO:0007669"/>
    <property type="project" value="UniProtKB-ARBA"/>
</dbReference>
<dbReference type="GO" id="GO:0043190">
    <property type="term" value="C:ATP-binding cassette (ABC) transporter complex"/>
    <property type="evidence" value="ECO:0007669"/>
    <property type="project" value="InterPro"/>
</dbReference>
<organism evidence="7 8">
    <name type="scientific">Muricoccus pecuniae</name>
    <dbReference type="NCBI Taxonomy" id="693023"/>
    <lineage>
        <taxon>Bacteria</taxon>
        <taxon>Pseudomonadati</taxon>
        <taxon>Pseudomonadota</taxon>
        <taxon>Alphaproteobacteria</taxon>
        <taxon>Acetobacterales</taxon>
        <taxon>Roseomonadaceae</taxon>
        <taxon>Muricoccus</taxon>
    </lineage>
</organism>
<dbReference type="PIRSF" id="PIRSF002741">
    <property type="entry name" value="MppA"/>
    <property type="match status" value="1"/>
</dbReference>
<keyword evidence="4 5" id="KW-0732">Signal</keyword>
<evidence type="ECO:0000256" key="4">
    <source>
        <dbReference type="ARBA" id="ARBA00022729"/>
    </source>
</evidence>
<evidence type="ECO:0000256" key="3">
    <source>
        <dbReference type="ARBA" id="ARBA00022448"/>
    </source>
</evidence>
<accession>A0A840Y196</accession>
<evidence type="ECO:0000256" key="2">
    <source>
        <dbReference type="ARBA" id="ARBA00005695"/>
    </source>
</evidence>
<comment type="subcellular location">
    <subcellularLocation>
        <location evidence="1">Periplasm</location>
    </subcellularLocation>
</comment>
<evidence type="ECO:0000256" key="5">
    <source>
        <dbReference type="SAM" id="SignalP"/>
    </source>
</evidence>
<dbReference type="CDD" id="cd08498">
    <property type="entry name" value="PBP2_NikA_DppA_OppA_like_2"/>
    <property type="match status" value="1"/>
</dbReference>
<evidence type="ECO:0000313" key="8">
    <source>
        <dbReference type="Proteomes" id="UP000580654"/>
    </source>
</evidence>
<dbReference type="GO" id="GO:1904680">
    <property type="term" value="F:peptide transmembrane transporter activity"/>
    <property type="evidence" value="ECO:0007669"/>
    <property type="project" value="TreeGrafter"/>
</dbReference>
<dbReference type="Gene3D" id="3.10.105.10">
    <property type="entry name" value="Dipeptide-binding Protein, Domain 3"/>
    <property type="match status" value="1"/>
</dbReference>
<comment type="similarity">
    <text evidence="2">Belongs to the bacterial solute-binding protein 5 family.</text>
</comment>
<sequence>MTVSTTRRLFVTASAAMAAISGGFAPLVAEAQTAAVPADGTLRIGIGGAVTSADPHFYNASPNNGLAMHIFDRLVERDAQARLQPGLATSWTPVSETVWEFKLRPGVKWHDGRDFTAEDVAFTIERTPNVPNSPGGFGGFVRSIKRVEIVDPLTVRFHTERPAPLVPTDLAAVAIIAKHVNGTATEDYNSGKAAIGTGPYKLASYTPGDRTELVRNDDWFGPKQPWARVSYRFLGNDSGRVAALLAGDIDMIDQVPTSDIARLRRDNRVKVVDVQGLRVIYLLPDFSRDGAPNFVTDLNGQKLAKNPFRDLRFRQALSMAINRDALCRQVMEGTAQPTGQWLAPGTYSYNPDVKPEAFNPDRAKALLAEAGFPQGLKLTLHGPNDRYPNDSRIIQAIGQMWTRIGVQTSVEAAPWASFSARNARQEFDIRLLGWASTTGEAAYTLVNILSTFDPQNRLGANNNGRYSNPQLDELIARATSTLDDGDREKLLQQGVKMSMDDLAFIPIMQLVNVWAVRRGLDYNARADERSVAMEAKPGA</sequence>
<dbReference type="PROSITE" id="PS51318">
    <property type="entry name" value="TAT"/>
    <property type="match status" value="1"/>
</dbReference>
<dbReference type="InterPro" id="IPR039424">
    <property type="entry name" value="SBP_5"/>
</dbReference>
<feature type="signal peptide" evidence="5">
    <location>
        <begin position="1"/>
        <end position="18"/>
    </location>
</feature>
<dbReference type="EMBL" id="JACIJD010000010">
    <property type="protein sequence ID" value="MBB5694495.1"/>
    <property type="molecule type" value="Genomic_DNA"/>
</dbReference>
<dbReference type="Gene3D" id="3.40.190.10">
    <property type="entry name" value="Periplasmic binding protein-like II"/>
    <property type="match status" value="1"/>
</dbReference>
<reference evidence="7 8" key="1">
    <citation type="submission" date="2020-08" db="EMBL/GenBank/DDBJ databases">
        <title>Genomic Encyclopedia of Type Strains, Phase IV (KMG-IV): sequencing the most valuable type-strain genomes for metagenomic binning, comparative biology and taxonomic classification.</title>
        <authorList>
            <person name="Goeker M."/>
        </authorList>
    </citation>
    <scope>NUCLEOTIDE SEQUENCE [LARGE SCALE GENOMIC DNA]</scope>
    <source>
        <strain evidence="7 8">DSM 25622</strain>
    </source>
</reference>
<dbReference type="PANTHER" id="PTHR30290:SF9">
    <property type="entry name" value="OLIGOPEPTIDE-BINDING PROTEIN APPA"/>
    <property type="match status" value="1"/>
</dbReference>
<protein>
    <submittedName>
        <fullName evidence="7">Peptide/nickel transport system substrate-binding protein</fullName>
    </submittedName>
</protein>
<dbReference type="InterPro" id="IPR030678">
    <property type="entry name" value="Peptide/Ni-bd"/>
</dbReference>
<keyword evidence="3" id="KW-0813">Transport</keyword>
<dbReference type="SUPFAM" id="SSF53850">
    <property type="entry name" value="Periplasmic binding protein-like II"/>
    <property type="match status" value="1"/>
</dbReference>
<evidence type="ECO:0000313" key="7">
    <source>
        <dbReference type="EMBL" id="MBB5694495.1"/>
    </source>
</evidence>
<dbReference type="Gene3D" id="3.90.76.10">
    <property type="entry name" value="Dipeptide-binding Protein, Domain 1"/>
    <property type="match status" value="1"/>
</dbReference>
<dbReference type="PANTHER" id="PTHR30290">
    <property type="entry name" value="PERIPLASMIC BINDING COMPONENT OF ABC TRANSPORTER"/>
    <property type="match status" value="1"/>
</dbReference>
<dbReference type="InterPro" id="IPR006311">
    <property type="entry name" value="TAT_signal"/>
</dbReference>
<gene>
    <name evidence="7" type="ORF">FHS87_002541</name>
</gene>
<dbReference type="Proteomes" id="UP000580654">
    <property type="component" value="Unassembled WGS sequence"/>
</dbReference>
<feature type="chain" id="PRO_5032859028" evidence="5">
    <location>
        <begin position="19"/>
        <end position="539"/>
    </location>
</feature>
<proteinExistence type="inferred from homology"/>
<evidence type="ECO:0000259" key="6">
    <source>
        <dbReference type="Pfam" id="PF00496"/>
    </source>
</evidence>